<name>A0A1Y1RW46_9SPIO</name>
<feature type="region of interest" description="Disordered" evidence="1">
    <location>
        <begin position="77"/>
        <end position="98"/>
    </location>
</feature>
<dbReference type="InterPro" id="IPR014949">
    <property type="entry name" value="DUF1820"/>
</dbReference>
<protein>
    <recommendedName>
        <fullName evidence="4">DUF1820 domain-containing protein</fullName>
    </recommendedName>
</protein>
<dbReference type="OrthoDB" id="370047at2"/>
<dbReference type="AlphaFoldDB" id="A0A1Y1RW46"/>
<accession>A0A1Y1RW46</accession>
<dbReference type="Pfam" id="PF08850">
    <property type="entry name" value="DUF1820"/>
    <property type="match status" value="1"/>
</dbReference>
<dbReference type="STRING" id="1963862.B4O97_13370"/>
<dbReference type="Proteomes" id="UP000192343">
    <property type="component" value="Unassembled WGS sequence"/>
</dbReference>
<evidence type="ECO:0000313" key="2">
    <source>
        <dbReference type="EMBL" id="ORC34297.1"/>
    </source>
</evidence>
<evidence type="ECO:0008006" key="4">
    <source>
        <dbReference type="Google" id="ProtNLM"/>
    </source>
</evidence>
<proteinExistence type="predicted"/>
<feature type="compositionally biased region" description="Basic and acidic residues" evidence="1">
    <location>
        <begin position="89"/>
        <end position="98"/>
    </location>
</feature>
<dbReference type="RefSeq" id="WP_083051544.1">
    <property type="nucleotide sequence ID" value="NZ_MWQY01000014.1"/>
</dbReference>
<reference evidence="2 3" key="1">
    <citation type="submission" date="2017-03" db="EMBL/GenBank/DDBJ databases">
        <title>Draft Genome sequence of Marispirochaeta sp. strain JC444.</title>
        <authorList>
            <person name="Shivani Y."/>
            <person name="Subhash Y."/>
            <person name="Sasikala C."/>
            <person name="Ramana C."/>
        </authorList>
    </citation>
    <scope>NUCLEOTIDE SEQUENCE [LARGE SCALE GENOMIC DNA]</scope>
    <source>
        <strain evidence="2 3">JC444</strain>
    </source>
</reference>
<gene>
    <name evidence="2" type="ORF">B4O97_13370</name>
</gene>
<sequence>MSIYRVHFSWKGKEVSLKARSLDLTHPYFVSIKDLILPKNSSLIINPAEDDFRKEFSEAKHIMLPFQSVSLIEELPEENAEGPKTLNFVKKEEEDKPE</sequence>
<organism evidence="2 3">
    <name type="scientific">Marispirochaeta aestuarii</name>
    <dbReference type="NCBI Taxonomy" id="1963862"/>
    <lineage>
        <taxon>Bacteria</taxon>
        <taxon>Pseudomonadati</taxon>
        <taxon>Spirochaetota</taxon>
        <taxon>Spirochaetia</taxon>
        <taxon>Spirochaetales</taxon>
        <taxon>Spirochaetaceae</taxon>
        <taxon>Marispirochaeta</taxon>
    </lineage>
</organism>
<evidence type="ECO:0000313" key="3">
    <source>
        <dbReference type="Proteomes" id="UP000192343"/>
    </source>
</evidence>
<evidence type="ECO:0000256" key="1">
    <source>
        <dbReference type="SAM" id="MobiDB-lite"/>
    </source>
</evidence>
<dbReference type="EMBL" id="MWQY01000014">
    <property type="protein sequence ID" value="ORC34297.1"/>
    <property type="molecule type" value="Genomic_DNA"/>
</dbReference>
<comment type="caution">
    <text evidence="2">The sequence shown here is derived from an EMBL/GenBank/DDBJ whole genome shotgun (WGS) entry which is preliminary data.</text>
</comment>
<keyword evidence="3" id="KW-1185">Reference proteome</keyword>